<name>B8GE76_METPE</name>
<accession>B8GE76</accession>
<protein>
    <submittedName>
        <fullName evidence="1">Uncharacterized protein</fullName>
    </submittedName>
</protein>
<proteinExistence type="predicted"/>
<sequence length="62" mass="6474" precursor="true">MHFSALPLLLLLPVATPAAAINSNTGLPHYIVRDILGTATAPETGMVVANVSTKTRAIYLAD</sequence>
<dbReference type="EMBL" id="CP001338">
    <property type="protein sequence ID" value="ACL17577.1"/>
    <property type="molecule type" value="Genomic_DNA"/>
</dbReference>
<dbReference type="HOGENOM" id="CLU_2893284_0_0_2"/>
<gene>
    <name evidence="1" type="ordered locus">Mpal_2291</name>
</gene>
<dbReference type="STRING" id="521011.Mpal_2291"/>
<dbReference type="GeneID" id="7270552"/>
<reference evidence="1 2" key="1">
    <citation type="journal article" date="2015" name="Genome Announc.">
        <title>Complete Genome Sequence of Methanosphaerula palustris E1-9CT, a Hydrogenotrophic Methanogen Isolated from a Minerotrophic Fen Peatland.</title>
        <authorList>
            <person name="Cadillo-Quiroz H."/>
            <person name="Browne P."/>
            <person name="Kyrpides N."/>
            <person name="Woyke T."/>
            <person name="Goodwin L."/>
            <person name="Detter C."/>
            <person name="Yavitt J.B."/>
            <person name="Zinder S.H."/>
        </authorList>
    </citation>
    <scope>NUCLEOTIDE SEQUENCE [LARGE SCALE GENOMIC DNA]</scope>
    <source>
        <strain evidence="2">ATCC BAA-1556 / DSM 19958 / E1-9c</strain>
    </source>
</reference>
<evidence type="ECO:0000313" key="2">
    <source>
        <dbReference type="Proteomes" id="UP000002457"/>
    </source>
</evidence>
<dbReference type="RefSeq" id="WP_012618896.1">
    <property type="nucleotide sequence ID" value="NC_011832.1"/>
</dbReference>
<dbReference type="KEGG" id="mpl:Mpal_2291"/>
<evidence type="ECO:0000313" key="1">
    <source>
        <dbReference type="EMBL" id="ACL17577.1"/>
    </source>
</evidence>
<keyword evidence="2" id="KW-1185">Reference proteome</keyword>
<dbReference type="AlphaFoldDB" id="B8GE76"/>
<dbReference type="Proteomes" id="UP000002457">
    <property type="component" value="Chromosome"/>
</dbReference>
<organism evidence="1 2">
    <name type="scientific">Methanosphaerula palustris (strain ATCC BAA-1556 / DSM 19958 / E1-9c)</name>
    <dbReference type="NCBI Taxonomy" id="521011"/>
    <lineage>
        <taxon>Archaea</taxon>
        <taxon>Methanobacteriati</taxon>
        <taxon>Methanobacteriota</taxon>
        <taxon>Stenosarchaea group</taxon>
        <taxon>Methanomicrobia</taxon>
        <taxon>Methanomicrobiales</taxon>
        <taxon>Methanoregulaceae</taxon>
        <taxon>Methanosphaerula</taxon>
    </lineage>
</organism>